<feature type="domain" description="C2H2-type" evidence="17">
    <location>
        <begin position="456"/>
        <end position="484"/>
    </location>
</feature>
<comment type="function">
    <text evidence="12">May be involved in transcriptional regulation. Overexpression causes down-regulation of a number of genes involved in the immune response. Some genes are also up-regulated.</text>
</comment>
<feature type="region of interest" description="Disordered" evidence="16">
    <location>
        <begin position="76"/>
        <end position="117"/>
    </location>
</feature>
<feature type="domain" description="C2H2-type" evidence="17">
    <location>
        <begin position="402"/>
        <end position="429"/>
    </location>
</feature>
<dbReference type="SMART" id="SM00355">
    <property type="entry name" value="ZnF_C2H2"/>
    <property type="match status" value="17"/>
</dbReference>
<evidence type="ECO:0000313" key="19">
    <source>
        <dbReference type="Proteomes" id="UP000472269"/>
    </source>
</evidence>
<dbReference type="FunFam" id="3.30.160.60:FF:000401">
    <property type="entry name" value="Zinc finger and AT-hook domain containing"/>
    <property type="match status" value="1"/>
</dbReference>
<feature type="compositionally biased region" description="Low complexity" evidence="16">
    <location>
        <begin position="96"/>
        <end position="105"/>
    </location>
</feature>
<dbReference type="SUPFAM" id="SSF57667">
    <property type="entry name" value="beta-beta-alpha zinc fingers"/>
    <property type="match status" value="7"/>
</dbReference>
<organism evidence="18 19">
    <name type="scientific">Athene cunicularia</name>
    <name type="common">Burrowing owl</name>
    <name type="synonym">Speotyto cunicularia</name>
    <dbReference type="NCBI Taxonomy" id="194338"/>
    <lineage>
        <taxon>Eukaryota</taxon>
        <taxon>Metazoa</taxon>
        <taxon>Chordata</taxon>
        <taxon>Craniata</taxon>
        <taxon>Vertebrata</taxon>
        <taxon>Euteleostomi</taxon>
        <taxon>Archelosauria</taxon>
        <taxon>Archosauria</taxon>
        <taxon>Dinosauria</taxon>
        <taxon>Saurischia</taxon>
        <taxon>Theropoda</taxon>
        <taxon>Coelurosauria</taxon>
        <taxon>Aves</taxon>
        <taxon>Neognathae</taxon>
        <taxon>Neoaves</taxon>
        <taxon>Telluraves</taxon>
        <taxon>Strigiformes</taxon>
        <taxon>Strigidae</taxon>
        <taxon>Athene</taxon>
    </lineage>
</organism>
<gene>
    <name evidence="18" type="primary">ZFAT</name>
</gene>
<comment type="subcellular location">
    <subcellularLocation>
        <location evidence="2">Cytoplasm</location>
        <location evidence="2">Cytosol</location>
    </subcellularLocation>
    <subcellularLocation>
        <location evidence="1">Nucleus</location>
    </subcellularLocation>
</comment>
<dbReference type="InterPro" id="IPR050688">
    <property type="entry name" value="Zinc_finger/UBP_domain"/>
</dbReference>
<feature type="region of interest" description="Disordered" evidence="16">
    <location>
        <begin position="606"/>
        <end position="686"/>
    </location>
</feature>
<evidence type="ECO:0000256" key="4">
    <source>
        <dbReference type="ARBA" id="ARBA00022723"/>
    </source>
</evidence>
<evidence type="ECO:0000256" key="1">
    <source>
        <dbReference type="ARBA" id="ARBA00004123"/>
    </source>
</evidence>
<evidence type="ECO:0000256" key="16">
    <source>
        <dbReference type="SAM" id="MobiDB-lite"/>
    </source>
</evidence>
<evidence type="ECO:0000256" key="2">
    <source>
        <dbReference type="ARBA" id="ARBA00004514"/>
    </source>
</evidence>
<feature type="region of interest" description="Disordered" evidence="16">
    <location>
        <begin position="534"/>
        <end position="553"/>
    </location>
</feature>
<keyword evidence="5" id="KW-0677">Repeat</keyword>
<evidence type="ECO:0000256" key="12">
    <source>
        <dbReference type="ARBA" id="ARBA00055129"/>
    </source>
</evidence>
<feature type="domain" description="C2H2-type" evidence="17">
    <location>
        <begin position="880"/>
        <end position="907"/>
    </location>
</feature>
<keyword evidence="8" id="KW-0805">Transcription regulation</keyword>
<dbReference type="InterPro" id="IPR036236">
    <property type="entry name" value="Znf_C2H2_sf"/>
</dbReference>
<dbReference type="OMA" id="WEQTTEI"/>
<dbReference type="AlphaFoldDB" id="A0A663LPI9"/>
<feature type="region of interest" description="Disordered" evidence="16">
    <location>
        <begin position="146"/>
        <end position="192"/>
    </location>
</feature>
<dbReference type="Ensembl" id="ENSACUT00000000619.1">
    <property type="protein sequence ID" value="ENSACUP00000000577.1"/>
    <property type="gene ID" value="ENSACUG00000000441.1"/>
</dbReference>
<keyword evidence="4" id="KW-0479">Metal-binding</keyword>
<dbReference type="GO" id="GO:0005634">
    <property type="term" value="C:nucleus"/>
    <property type="evidence" value="ECO:0007669"/>
    <property type="project" value="UniProtKB-SubCell"/>
</dbReference>
<dbReference type="PROSITE" id="PS00028">
    <property type="entry name" value="ZINC_FINGER_C2H2_1"/>
    <property type="match status" value="10"/>
</dbReference>
<evidence type="ECO:0000256" key="3">
    <source>
        <dbReference type="ARBA" id="ARBA00022490"/>
    </source>
</evidence>
<evidence type="ECO:0000259" key="17">
    <source>
        <dbReference type="PROSITE" id="PS50157"/>
    </source>
</evidence>
<keyword evidence="3" id="KW-0963">Cytoplasm</keyword>
<feature type="domain" description="C2H2-type" evidence="17">
    <location>
        <begin position="826"/>
        <end position="849"/>
    </location>
</feature>
<evidence type="ECO:0000256" key="13">
    <source>
        <dbReference type="ARBA" id="ARBA00071552"/>
    </source>
</evidence>
<keyword evidence="7" id="KW-0862">Zinc</keyword>
<dbReference type="InterPro" id="IPR013087">
    <property type="entry name" value="Znf_C2H2_type"/>
</dbReference>
<evidence type="ECO:0000256" key="9">
    <source>
        <dbReference type="ARBA" id="ARBA00023125"/>
    </source>
</evidence>
<feature type="domain" description="C2H2-type" evidence="17">
    <location>
        <begin position="269"/>
        <end position="296"/>
    </location>
</feature>
<reference evidence="18" key="2">
    <citation type="submission" date="2025-09" db="UniProtKB">
        <authorList>
            <consortium name="Ensembl"/>
        </authorList>
    </citation>
    <scope>IDENTIFICATION</scope>
</reference>
<dbReference type="PANTHER" id="PTHR24403:SF67">
    <property type="entry name" value="FI01116P-RELATED"/>
    <property type="match status" value="1"/>
</dbReference>
<feature type="compositionally biased region" description="Polar residues" evidence="16">
    <location>
        <begin position="659"/>
        <end position="680"/>
    </location>
</feature>
<dbReference type="GO" id="GO:0008270">
    <property type="term" value="F:zinc ion binding"/>
    <property type="evidence" value="ECO:0007669"/>
    <property type="project" value="UniProtKB-KW"/>
</dbReference>
<feature type="domain" description="C2H2-type" evidence="17">
    <location>
        <begin position="352"/>
        <end position="380"/>
    </location>
</feature>
<dbReference type="FunFam" id="3.30.160.60:FF:000327">
    <property type="entry name" value="Zinc finger and AT-hook domain containing"/>
    <property type="match status" value="1"/>
</dbReference>
<keyword evidence="11" id="KW-0539">Nucleus</keyword>
<dbReference type="GO" id="GO:0005829">
    <property type="term" value="C:cytosol"/>
    <property type="evidence" value="ECO:0007669"/>
    <property type="project" value="UniProtKB-SubCell"/>
</dbReference>
<dbReference type="FunFam" id="3.30.160.60:FF:001388">
    <property type="entry name" value="Zinc finger and AT-hook domain containing"/>
    <property type="match status" value="1"/>
</dbReference>
<dbReference type="PROSITE" id="PS50157">
    <property type="entry name" value="ZINC_FINGER_C2H2_2"/>
    <property type="match status" value="12"/>
</dbReference>
<evidence type="ECO:0000256" key="11">
    <source>
        <dbReference type="ARBA" id="ARBA00023242"/>
    </source>
</evidence>
<reference evidence="18" key="1">
    <citation type="submission" date="2025-08" db="UniProtKB">
        <authorList>
            <consortium name="Ensembl"/>
        </authorList>
    </citation>
    <scope>IDENTIFICATION</scope>
</reference>
<dbReference type="Pfam" id="PF13909">
    <property type="entry name" value="zf-H2C2_5"/>
    <property type="match status" value="1"/>
</dbReference>
<dbReference type="Proteomes" id="UP000472269">
    <property type="component" value="Unplaced"/>
</dbReference>
<keyword evidence="10" id="KW-0804">Transcription</keyword>
<evidence type="ECO:0000313" key="18">
    <source>
        <dbReference type="Ensembl" id="ENSACUP00000000577.1"/>
    </source>
</evidence>
<sequence>ISGRATSNDNSIFMCKLCNLFSPNQSELLSHVSEKHTEEGTNVDDIIIPLQPLTTPTNLNKDGEELLVVKRKRGRPKGSTKKFCVDEDVAENNPAPSEETPPGTEEGPELSEVSPGSLECKKCNRKFSNTRQLRKHICIIVLNEGEEEGDGGNDSDVDLDRKEDEREKTPKRPRVQKTEKTPSTKETEQVSGPKNTIISVVLTAHEAIPGATKIVPVEAAPQESEPTIPEATVQDPSQRRGYQEYAIQQTSYEQAMKSSRLGPTQLKIFTCEYCNKVFKFKHSLQAHLRIHTNEKPYKCSYCSYASAIKANLNVHMRKHTGEKFSCDYCTFTCLSKGHLKVHIERVHKKIKQHCRFCKKKYSDVKNLIKHIKETHDLQDKKVKDVFDELRLMTREGKRQLLYNCHICERKFKNELDRDRHMLVHGDERPFACELCGHGATKYQALELHVRKHPFVYVCSVCLKKFVSSVRLRAHIKDMHADLQETSVFNSSINQSFCLLEPGGDIQPEALGEQLAQSADKLTIVSTDAINIPQPSASKGESTAADVNHNGQHNGDLKIDTVPSLKFENPLVENVTETLCQSADIAVPNIQSCVASDCFLLKNGTSGPDELQVSPANKEEVNHSSSEMQLLLSEDKSLNPSQNNVVTENLSVSEERNESVPYSESETSNPPIQNSAETTNPLPAPEANAAISPQAASSNSVASDGGSGAVAFMQILDSLQKRQMNTELCERIRKVYGDLECEYCGKLFWYQVHYDMHVRTHTREHLYYCSQCNYSSITKNCLKRHVIQKHSNILLKCPTEHCDYSTPDKYKLQAHLKVHTELDKKSYSCPVCEKLFFEDRLIKSHIKTNHPVSFTQKKYPPSHQKSNLKAHMNRHSTEKTHLCDMCGKKFKSKGTLKSHKLLHTADGKQFKCTVCDYTAAQKPQLLRHMEQHVSFKPFRCAHCHYSCNISGSLKRHYNRKHPNEEYVNVGSGEPAAEALIQQGGIKCPVCSFVYGTKWEFNRHLKNKHGMKLVERDGDTKWEVKQSCHVFGERLDPTAVNILQQIIELGSETHDATAVASVVTMAPGTVTVVKQVKEEEQSANHTLMIQETLQQASVELSEQHHLVVSSDGVQGIETVTVYTQGGEASEFIVYVQEAMQPVEEQTVEQSMQEL</sequence>
<evidence type="ECO:0000256" key="8">
    <source>
        <dbReference type="ARBA" id="ARBA00023015"/>
    </source>
</evidence>
<proteinExistence type="predicted"/>
<feature type="compositionally biased region" description="Basic and acidic residues" evidence="16">
    <location>
        <begin position="158"/>
        <end position="188"/>
    </location>
</feature>
<dbReference type="FunFam" id="3.30.160.60:FF:000306">
    <property type="entry name" value="Zinc finger and AT-hook domain containing"/>
    <property type="match status" value="1"/>
</dbReference>
<dbReference type="FunFam" id="3.30.160.60:FF:001756">
    <property type="entry name" value="Zinc finger and AT-hook domain containing"/>
    <property type="match status" value="1"/>
</dbReference>
<protein>
    <recommendedName>
        <fullName evidence="13">Zinc finger protein ZFAT</fullName>
    </recommendedName>
    <alternativeName>
        <fullName evidence="14">Zinc finger protein 406</fullName>
    </alternativeName>
</protein>
<feature type="domain" description="C2H2-type" evidence="17">
    <location>
        <begin position="909"/>
        <end position="936"/>
    </location>
</feature>
<evidence type="ECO:0000256" key="6">
    <source>
        <dbReference type="ARBA" id="ARBA00022771"/>
    </source>
</evidence>
<dbReference type="Gene3D" id="3.30.160.60">
    <property type="entry name" value="Classic Zinc Finger"/>
    <property type="match status" value="10"/>
</dbReference>
<keyword evidence="9" id="KW-0238">DNA-binding</keyword>
<evidence type="ECO:0000256" key="15">
    <source>
        <dbReference type="PROSITE-ProRule" id="PRU00042"/>
    </source>
</evidence>
<feature type="domain" description="C2H2-type" evidence="17">
    <location>
        <begin position="430"/>
        <end position="452"/>
    </location>
</feature>
<accession>A0A663LPI9</accession>
<dbReference type="PANTHER" id="PTHR24403">
    <property type="entry name" value="ZINC FINGER PROTEIN"/>
    <property type="match status" value="1"/>
</dbReference>
<evidence type="ECO:0000256" key="7">
    <source>
        <dbReference type="ARBA" id="ARBA00022833"/>
    </source>
</evidence>
<dbReference type="FunFam" id="3.30.160.60:FF:001211">
    <property type="entry name" value="Zinc finger and AT-hook domain containing"/>
    <property type="match status" value="1"/>
</dbReference>
<evidence type="ECO:0000256" key="14">
    <source>
        <dbReference type="ARBA" id="ARBA00079309"/>
    </source>
</evidence>
<feature type="domain" description="C2H2-type" evidence="17">
    <location>
        <begin position="118"/>
        <end position="148"/>
    </location>
</feature>
<feature type="domain" description="C2H2-type" evidence="17">
    <location>
        <begin position="738"/>
        <end position="765"/>
    </location>
</feature>
<dbReference type="GO" id="GO:0003677">
    <property type="term" value="F:DNA binding"/>
    <property type="evidence" value="ECO:0007669"/>
    <property type="project" value="UniProtKB-KW"/>
</dbReference>
<keyword evidence="6 15" id="KW-0863">Zinc-finger</keyword>
<keyword evidence="19" id="KW-1185">Reference proteome</keyword>
<dbReference type="Pfam" id="PF00096">
    <property type="entry name" value="zf-C2H2"/>
    <property type="match status" value="2"/>
</dbReference>
<feature type="compositionally biased region" description="Polar residues" evidence="16">
    <location>
        <begin position="637"/>
        <end position="651"/>
    </location>
</feature>
<dbReference type="FunFam" id="3.30.160.60:FF:000255">
    <property type="entry name" value="Zinc finger and AT-hook domain containing"/>
    <property type="match status" value="1"/>
</dbReference>
<feature type="compositionally biased region" description="Acidic residues" evidence="16">
    <location>
        <begin position="146"/>
        <end position="157"/>
    </location>
</feature>
<dbReference type="GO" id="GO:0045944">
    <property type="term" value="P:positive regulation of transcription by RNA polymerase II"/>
    <property type="evidence" value="ECO:0007669"/>
    <property type="project" value="TreeGrafter"/>
</dbReference>
<feature type="domain" description="C2H2-type" evidence="17">
    <location>
        <begin position="937"/>
        <end position="965"/>
    </location>
</feature>
<evidence type="ECO:0000256" key="5">
    <source>
        <dbReference type="ARBA" id="ARBA00022737"/>
    </source>
</evidence>
<name>A0A663LPI9_ATHCN</name>
<feature type="domain" description="C2H2-type" evidence="17">
    <location>
        <begin position="297"/>
        <end position="324"/>
    </location>
</feature>
<evidence type="ECO:0000256" key="10">
    <source>
        <dbReference type="ARBA" id="ARBA00023163"/>
    </source>
</evidence>